<feature type="transmembrane region" description="Helical" evidence="2">
    <location>
        <begin position="90"/>
        <end position="111"/>
    </location>
</feature>
<dbReference type="InterPro" id="IPR012666">
    <property type="entry name" value="CbtA_put"/>
</dbReference>
<dbReference type="Pfam" id="PF09490">
    <property type="entry name" value="CbtA"/>
    <property type="match status" value="1"/>
</dbReference>
<evidence type="ECO:0000256" key="1">
    <source>
        <dbReference type="SAM" id="MobiDB-lite"/>
    </source>
</evidence>
<dbReference type="Proteomes" id="UP001230156">
    <property type="component" value="Unassembled WGS sequence"/>
</dbReference>
<feature type="region of interest" description="Disordered" evidence="1">
    <location>
        <begin position="51"/>
        <end position="82"/>
    </location>
</feature>
<comment type="caution">
    <text evidence="3">The sequence shown here is derived from an EMBL/GenBank/DDBJ whole genome shotgun (WGS) entry which is preliminary data.</text>
</comment>
<keyword evidence="4" id="KW-1185">Reference proteome</keyword>
<evidence type="ECO:0000313" key="4">
    <source>
        <dbReference type="Proteomes" id="UP001230156"/>
    </source>
</evidence>
<gene>
    <name evidence="3" type="ORF">Q8A70_26775</name>
</gene>
<keyword evidence="2" id="KW-0472">Membrane</keyword>
<dbReference type="NCBIfam" id="TIGR02458">
    <property type="entry name" value="CbtA"/>
    <property type="match status" value="1"/>
</dbReference>
<dbReference type="RefSeq" id="WP_379961572.1">
    <property type="nucleotide sequence ID" value="NZ_JAUYVI010000010.1"/>
</dbReference>
<protein>
    <submittedName>
        <fullName evidence="3">CbtA family protein</fullName>
    </submittedName>
</protein>
<reference evidence="4" key="1">
    <citation type="submission" date="2023-08" db="EMBL/GenBank/DDBJ databases">
        <title>Rhodospirillaceae gen. nov., a novel taxon isolated from the Yangtze River Yuezi River estuary sludge.</title>
        <authorList>
            <person name="Ruan L."/>
        </authorList>
    </citation>
    <scope>NUCLEOTIDE SEQUENCE [LARGE SCALE GENOMIC DNA]</scope>
    <source>
        <strain evidence="4">R-7</strain>
    </source>
</reference>
<feature type="compositionally biased region" description="Low complexity" evidence="1">
    <location>
        <begin position="51"/>
        <end position="61"/>
    </location>
</feature>
<organism evidence="3 4">
    <name type="scientific">Dongia sedimenti</name>
    <dbReference type="NCBI Taxonomy" id="3064282"/>
    <lineage>
        <taxon>Bacteria</taxon>
        <taxon>Pseudomonadati</taxon>
        <taxon>Pseudomonadota</taxon>
        <taxon>Alphaproteobacteria</taxon>
        <taxon>Rhodospirillales</taxon>
        <taxon>Dongiaceae</taxon>
        <taxon>Dongia</taxon>
    </lineage>
</organism>
<feature type="transmembrane region" description="Helical" evidence="2">
    <location>
        <begin position="160"/>
        <end position="178"/>
    </location>
</feature>
<sequence length="251" mass="26591">MQMFRRLFIAAASAGLLSGLFVTLIHQVTTVPVILEAEVFEKAAEAPVPAADAATPAASTEAAHDHDHAAEDHTHGGDEWEPQDGFERTAYTVLADLLTGVGFALLLIAVFAVSGRAVDWRQGVYWGLAGFAIFILAPGLGLPPEVPGTAAADLTARQVWWVATALLTAGGLALLFYVKEPKPLWIVVALALIVAPQAIGAPQPAEYSSAAPEALAHRFIVATMIAQLLFWAVLGALSGYFYKRFVHEPAA</sequence>
<proteinExistence type="predicted"/>
<feature type="transmembrane region" description="Helical" evidence="2">
    <location>
        <begin position="219"/>
        <end position="242"/>
    </location>
</feature>
<name>A0ABU0YWM3_9PROT</name>
<evidence type="ECO:0000256" key="2">
    <source>
        <dbReference type="SAM" id="Phobius"/>
    </source>
</evidence>
<evidence type="ECO:0000313" key="3">
    <source>
        <dbReference type="EMBL" id="MDQ7251318.1"/>
    </source>
</evidence>
<keyword evidence="2" id="KW-1133">Transmembrane helix</keyword>
<feature type="compositionally biased region" description="Basic and acidic residues" evidence="1">
    <location>
        <begin position="62"/>
        <end position="78"/>
    </location>
</feature>
<dbReference type="EMBL" id="JAUYVI010000010">
    <property type="protein sequence ID" value="MDQ7251318.1"/>
    <property type="molecule type" value="Genomic_DNA"/>
</dbReference>
<keyword evidence="2" id="KW-0812">Transmembrane</keyword>
<feature type="transmembrane region" description="Helical" evidence="2">
    <location>
        <begin position="183"/>
        <end position="199"/>
    </location>
</feature>
<feature type="transmembrane region" description="Helical" evidence="2">
    <location>
        <begin position="123"/>
        <end position="140"/>
    </location>
</feature>
<accession>A0ABU0YWM3</accession>